<protein>
    <submittedName>
        <fullName evidence="1">Uncharacterized protein</fullName>
    </submittedName>
</protein>
<sequence length="79" mass="9613">MNYKEAQKKATEIDNNLTIGGNNFNRIVHVVHQDGSTMLFHYAHVEDYDTWWFVFTEHTGWHVFAKEDLEWLHQYNWRT</sequence>
<proteinExistence type="predicted"/>
<accession>A0A0F9PWZ6</accession>
<comment type="caution">
    <text evidence="1">The sequence shown here is derived from an EMBL/GenBank/DDBJ whole genome shotgun (WGS) entry which is preliminary data.</text>
</comment>
<dbReference type="EMBL" id="LAZR01005715">
    <property type="protein sequence ID" value="KKM97712.1"/>
    <property type="molecule type" value="Genomic_DNA"/>
</dbReference>
<gene>
    <name evidence="1" type="ORF">LCGC14_1165300</name>
</gene>
<name>A0A0F9PWZ6_9ZZZZ</name>
<reference evidence="1" key="1">
    <citation type="journal article" date="2015" name="Nature">
        <title>Complex archaea that bridge the gap between prokaryotes and eukaryotes.</title>
        <authorList>
            <person name="Spang A."/>
            <person name="Saw J.H."/>
            <person name="Jorgensen S.L."/>
            <person name="Zaremba-Niedzwiedzka K."/>
            <person name="Martijn J."/>
            <person name="Lind A.E."/>
            <person name="van Eijk R."/>
            <person name="Schleper C."/>
            <person name="Guy L."/>
            <person name="Ettema T.J."/>
        </authorList>
    </citation>
    <scope>NUCLEOTIDE SEQUENCE</scope>
</reference>
<evidence type="ECO:0000313" key="1">
    <source>
        <dbReference type="EMBL" id="KKM97712.1"/>
    </source>
</evidence>
<dbReference type="AlphaFoldDB" id="A0A0F9PWZ6"/>
<organism evidence="1">
    <name type="scientific">marine sediment metagenome</name>
    <dbReference type="NCBI Taxonomy" id="412755"/>
    <lineage>
        <taxon>unclassified sequences</taxon>
        <taxon>metagenomes</taxon>
        <taxon>ecological metagenomes</taxon>
    </lineage>
</organism>